<dbReference type="InterPro" id="IPR025669">
    <property type="entry name" value="AAA_dom"/>
</dbReference>
<dbReference type="PANTHER" id="PTHR13696">
    <property type="entry name" value="P-LOOP CONTAINING NUCLEOSIDE TRIPHOSPHATE HYDROLASE"/>
    <property type="match status" value="1"/>
</dbReference>
<reference evidence="2 3" key="1">
    <citation type="submission" date="2018-06" db="EMBL/GenBank/DDBJ databases">
        <title>Extensive metabolic versatility and redundancy in microbially diverse, dynamic hydrothermal sediments.</title>
        <authorList>
            <person name="Dombrowski N."/>
            <person name="Teske A."/>
            <person name="Baker B.J."/>
        </authorList>
    </citation>
    <scope>NUCLEOTIDE SEQUENCE [LARGE SCALE GENOMIC DNA]</scope>
    <source>
        <strain evidence="2">B66_G16</strain>
    </source>
</reference>
<feature type="domain" description="AAA" evidence="1">
    <location>
        <begin position="8"/>
        <end position="183"/>
    </location>
</feature>
<dbReference type="Pfam" id="PF13614">
    <property type="entry name" value="AAA_31"/>
    <property type="match status" value="1"/>
</dbReference>
<dbReference type="Proteomes" id="UP000278475">
    <property type="component" value="Unassembled WGS sequence"/>
</dbReference>
<dbReference type="Gene3D" id="3.40.50.300">
    <property type="entry name" value="P-loop containing nucleotide triphosphate hydrolases"/>
    <property type="match status" value="1"/>
</dbReference>
<gene>
    <name evidence="2" type="ORF">DRJ31_00445</name>
</gene>
<sequence length="266" mass="29903">MGDDVLEKMVTIHSYRGGTGKTILSLNLAGVFASYGKRVCLIDFDLRAPTLHVALGQPGVEKWINNYLNRECDFLETLVDVTPRFKLKGELSVSFANPSVEAIRQMYEKSRKWELEALKRLLELKRTLETKTKFDYCIIDTSPGLYYTSLNAIIAADLAIIVTTPDESDVEGTKKMMKEFYDVFGKNTAIVVNKVVGGGLFTDQEAEKQVEHYQQVYNRTILGVAPCFCELAASGRVGLFVADKPRHPFSRFIKIIAARIEAFKVE</sequence>
<comment type="caution">
    <text evidence="2">The sequence shown here is derived from an EMBL/GenBank/DDBJ whole genome shotgun (WGS) entry which is preliminary data.</text>
</comment>
<evidence type="ECO:0000313" key="3">
    <source>
        <dbReference type="Proteomes" id="UP000278475"/>
    </source>
</evidence>
<dbReference type="EMBL" id="QMQV01000002">
    <property type="protein sequence ID" value="RLE50653.1"/>
    <property type="molecule type" value="Genomic_DNA"/>
</dbReference>
<accession>A0A497ETF9</accession>
<dbReference type="PANTHER" id="PTHR13696:SF99">
    <property type="entry name" value="COBYRINIC ACID AC-DIAMIDE SYNTHASE"/>
    <property type="match status" value="1"/>
</dbReference>
<proteinExistence type="predicted"/>
<evidence type="ECO:0000313" key="2">
    <source>
        <dbReference type="EMBL" id="RLE50653.1"/>
    </source>
</evidence>
<evidence type="ECO:0000259" key="1">
    <source>
        <dbReference type="Pfam" id="PF13614"/>
    </source>
</evidence>
<dbReference type="AlphaFoldDB" id="A0A497ETF9"/>
<dbReference type="InterPro" id="IPR027417">
    <property type="entry name" value="P-loop_NTPase"/>
</dbReference>
<dbReference type="InterPro" id="IPR050678">
    <property type="entry name" value="DNA_Partitioning_ATPase"/>
</dbReference>
<name>A0A497ETF9_9CREN</name>
<organism evidence="2 3">
    <name type="scientific">Thermoproteota archaeon</name>
    <dbReference type="NCBI Taxonomy" id="2056631"/>
    <lineage>
        <taxon>Archaea</taxon>
        <taxon>Thermoproteota</taxon>
    </lineage>
</organism>
<protein>
    <recommendedName>
        <fullName evidence="1">AAA domain-containing protein</fullName>
    </recommendedName>
</protein>
<dbReference type="SUPFAM" id="SSF52540">
    <property type="entry name" value="P-loop containing nucleoside triphosphate hydrolases"/>
    <property type="match status" value="1"/>
</dbReference>